<name>A0A9W4JUX0_9EURO</name>
<evidence type="ECO:0000259" key="5">
    <source>
        <dbReference type="PROSITE" id="PS50110"/>
    </source>
</evidence>
<dbReference type="OrthoDB" id="303614at2759"/>
<dbReference type="SMART" id="SM00388">
    <property type="entry name" value="HisKA"/>
    <property type="match status" value="1"/>
</dbReference>
<dbReference type="SMART" id="SM00448">
    <property type="entry name" value="REC"/>
    <property type="match status" value="1"/>
</dbReference>
<comment type="caution">
    <text evidence="6">The sequence shown here is derived from an EMBL/GenBank/DDBJ whole genome shotgun (WGS) entry which is preliminary data.</text>
</comment>
<feature type="domain" description="Response regulatory" evidence="5">
    <location>
        <begin position="1065"/>
        <end position="1189"/>
    </location>
</feature>
<accession>A0A9W4JUX0</accession>
<proteinExistence type="predicted"/>
<sequence>MASADDHHAGRRAREIYRYFRQAPTDETQGKDGSPAPANQPPTLQRSPSGSTVSRGSCTPSLWDRMPDSLALGTSNPTLNSFAQLAALRLNVDRVFISVSDRDSQFIIAQAAQTKKGDEKYNSLSDGIYKGCATLDVNSWTPCQDTIALSQSKREQGEYNFIISNDMTQDTKYKDLPFVKESPNFRFYAGTPLTTESNINVGCFFALDTKPRSEFSESDQEMMGTMGMLIMDYLMVSRQASEGRRAARLSRGLNLFIDSKSSFQDLSEESNARNSHSPCNTPPSSKTREDNRLAVSENLPSRRSRSRDSDCSSLSENRGIQSLSSSFDSSLKPRFPGLGSRKSREHDEQKGNGWTFQRAANLIRESLELEGDSGVAFVEAGNDPELDNETGSDTASTKVRKVAPILSISTGENSFGPENGCLSQFPVAKIDEVFMQGLLHRYSQGKIWSFHRDGLFSSSDSEDAPRESRSRTRARSPRSKRPRKWKTLENTMLNRLFPGATQVIFAPLWNSANSRWFGGCFCWNNVENVVFDPAVELSSVLGFGSSIMAECNRVEAHISNRQKEDFLGSVSHELRSPLHGVLAAAELLQGTQFDDFQGSLLETINACGRTLLDTMNQVLDYTKLVSLEKDLRHLKRNMTSHVDIKSLQRFAGHLDAYTSTDLSLLSEEVVDGVCLGHSYSQRPAAFLDATGAHLTNSKESEVDIPELHVDVTLDITQQDWVYHMPPGAFRRIIMNLLSNAVKYTDSGRVSLSLEAKEAPESRYLHTGTREDLITLAVSDTGRGMSADFQRGKLFVPFSQENSLAEGTGLGLSIVRSLVKSLSGTINVDSRPGEGTTFKVTIPLARHDQEDFNSIPGALPSPPREDSDFTTNEISLLRDTHAGRKVAILGFEPNDARKHPFWGTISRYLIDWYGLDLISPSSDTEIDIILADRPPLKIASECFADRNQAVLVVSSKYVGHESVRAEWSPFTKMVNVISRPCGPHKLARFLQKCFDKDGTTSDLDPIAPLNPNPEYPSAPAENAIPPEHHTHDNDKPPTPNTSNSPPEKVDPLPPTETTTPEPRKPRVLVVEDNKINLNLMLAFLKKQRLVTLDSAENGQLAVNAVDQLKENYDIIFMDISMPVMDGFDATRAIRNLEKQRGVDSTTSTIIALTGLSGSNDELEALGAGMDLFLTKPVTMKNVSKILDQWSDRGLKDG</sequence>
<feature type="region of interest" description="Disordered" evidence="3">
    <location>
        <begin position="378"/>
        <end position="397"/>
    </location>
</feature>
<feature type="region of interest" description="Disordered" evidence="3">
    <location>
        <begin position="1"/>
        <end position="61"/>
    </location>
</feature>
<keyword evidence="1 2" id="KW-0597">Phosphoprotein</keyword>
<dbReference type="PANTHER" id="PTHR43719">
    <property type="entry name" value="TWO-COMPONENT HISTIDINE KINASE"/>
    <property type="match status" value="1"/>
</dbReference>
<dbReference type="Pfam" id="PF00072">
    <property type="entry name" value="Response_reg"/>
    <property type="match status" value="1"/>
</dbReference>
<feature type="region of interest" description="Disordered" evidence="3">
    <location>
        <begin position="267"/>
        <end position="353"/>
    </location>
</feature>
<dbReference type="InterPro" id="IPR050956">
    <property type="entry name" value="2C_system_His_kinase"/>
</dbReference>
<evidence type="ECO:0000256" key="3">
    <source>
        <dbReference type="SAM" id="MobiDB-lite"/>
    </source>
</evidence>
<dbReference type="PROSITE" id="PS50110">
    <property type="entry name" value="RESPONSE_REGULATORY"/>
    <property type="match status" value="1"/>
</dbReference>
<dbReference type="InterPro" id="IPR004358">
    <property type="entry name" value="Sig_transdc_His_kin-like_C"/>
</dbReference>
<feature type="region of interest" description="Disordered" evidence="3">
    <location>
        <begin position="1000"/>
        <end position="1066"/>
    </location>
</feature>
<dbReference type="InterPro" id="IPR036097">
    <property type="entry name" value="HisK_dim/P_sf"/>
</dbReference>
<dbReference type="InterPro" id="IPR003661">
    <property type="entry name" value="HisK_dim/P_dom"/>
</dbReference>
<dbReference type="Pfam" id="PF00512">
    <property type="entry name" value="HisKA"/>
    <property type="match status" value="1"/>
</dbReference>
<feature type="compositionally biased region" description="Basic and acidic residues" evidence="3">
    <location>
        <begin position="1025"/>
        <end position="1034"/>
    </location>
</feature>
<dbReference type="SUPFAM" id="SSF47384">
    <property type="entry name" value="Homodimeric domain of signal transducing histidine kinase"/>
    <property type="match status" value="1"/>
</dbReference>
<dbReference type="GO" id="GO:0000155">
    <property type="term" value="F:phosphorelay sensor kinase activity"/>
    <property type="evidence" value="ECO:0007669"/>
    <property type="project" value="InterPro"/>
</dbReference>
<dbReference type="InterPro" id="IPR001789">
    <property type="entry name" value="Sig_transdc_resp-reg_receiver"/>
</dbReference>
<dbReference type="PRINTS" id="PR00344">
    <property type="entry name" value="BCTRLSENSOR"/>
</dbReference>
<dbReference type="Gene3D" id="1.10.287.130">
    <property type="match status" value="1"/>
</dbReference>
<feature type="domain" description="Histidine kinase" evidence="4">
    <location>
        <begin position="569"/>
        <end position="845"/>
    </location>
</feature>
<feature type="modified residue" description="4-aspartylphosphate" evidence="2">
    <location>
        <position position="1117"/>
    </location>
</feature>
<feature type="compositionally biased region" description="Polar residues" evidence="3">
    <location>
        <begin position="41"/>
        <end position="60"/>
    </location>
</feature>
<gene>
    <name evidence="6" type="ORF">PSALAMII_LOCUS10247</name>
</gene>
<feature type="compositionally biased region" description="Basic residues" evidence="3">
    <location>
        <begin position="471"/>
        <end position="483"/>
    </location>
</feature>
<dbReference type="AlphaFoldDB" id="A0A9W4JUX0"/>
<dbReference type="PROSITE" id="PS50109">
    <property type="entry name" value="HIS_KIN"/>
    <property type="match status" value="1"/>
</dbReference>
<evidence type="ECO:0000256" key="1">
    <source>
        <dbReference type="ARBA" id="ARBA00022553"/>
    </source>
</evidence>
<dbReference type="Pfam" id="PF02518">
    <property type="entry name" value="HATPase_c"/>
    <property type="match status" value="1"/>
</dbReference>
<reference evidence="6" key="1">
    <citation type="submission" date="2021-07" db="EMBL/GenBank/DDBJ databases">
        <authorList>
            <person name="Branca A.L. A."/>
        </authorList>
    </citation>
    <scope>NUCLEOTIDE SEQUENCE</scope>
</reference>
<dbReference type="SMART" id="SM00387">
    <property type="entry name" value="HATPase_c"/>
    <property type="match status" value="1"/>
</dbReference>
<dbReference type="InterPro" id="IPR005467">
    <property type="entry name" value="His_kinase_dom"/>
</dbReference>
<dbReference type="Gene3D" id="3.30.565.10">
    <property type="entry name" value="Histidine kinase-like ATPase, C-terminal domain"/>
    <property type="match status" value="1"/>
</dbReference>
<dbReference type="CDD" id="cd00082">
    <property type="entry name" value="HisKA"/>
    <property type="match status" value="1"/>
</dbReference>
<dbReference type="SUPFAM" id="SSF55874">
    <property type="entry name" value="ATPase domain of HSP90 chaperone/DNA topoisomerase II/histidine kinase"/>
    <property type="match status" value="1"/>
</dbReference>
<feature type="compositionally biased region" description="Basic and acidic residues" evidence="3">
    <location>
        <begin position="1"/>
        <end position="18"/>
    </location>
</feature>
<organism evidence="6 7">
    <name type="scientific">Penicillium salamii</name>
    <dbReference type="NCBI Taxonomy" id="1612424"/>
    <lineage>
        <taxon>Eukaryota</taxon>
        <taxon>Fungi</taxon>
        <taxon>Dikarya</taxon>
        <taxon>Ascomycota</taxon>
        <taxon>Pezizomycotina</taxon>
        <taxon>Eurotiomycetes</taxon>
        <taxon>Eurotiomycetidae</taxon>
        <taxon>Eurotiales</taxon>
        <taxon>Aspergillaceae</taxon>
        <taxon>Penicillium</taxon>
    </lineage>
</organism>
<evidence type="ECO:0000313" key="6">
    <source>
        <dbReference type="EMBL" id="CAG8421364.1"/>
    </source>
</evidence>
<dbReference type="CDD" id="cd17546">
    <property type="entry name" value="REC_hyHK_CKI1_RcsC-like"/>
    <property type="match status" value="1"/>
</dbReference>
<evidence type="ECO:0000313" key="7">
    <source>
        <dbReference type="Proteomes" id="UP001152646"/>
    </source>
</evidence>
<dbReference type="InterPro" id="IPR011006">
    <property type="entry name" value="CheY-like_superfamily"/>
</dbReference>
<dbReference type="FunFam" id="1.10.287.130:FF:000023">
    <property type="entry name" value="Sensor histidine kinase/response regulator, putative"/>
    <property type="match status" value="1"/>
</dbReference>
<dbReference type="SUPFAM" id="SSF52172">
    <property type="entry name" value="CheY-like"/>
    <property type="match status" value="1"/>
</dbReference>
<evidence type="ECO:0008006" key="8">
    <source>
        <dbReference type="Google" id="ProtNLM"/>
    </source>
</evidence>
<evidence type="ECO:0000259" key="4">
    <source>
        <dbReference type="PROSITE" id="PS50109"/>
    </source>
</evidence>
<feature type="region of interest" description="Disordered" evidence="3">
    <location>
        <begin position="457"/>
        <end position="483"/>
    </location>
</feature>
<dbReference type="InterPro" id="IPR036890">
    <property type="entry name" value="HATPase_C_sf"/>
</dbReference>
<protein>
    <recommendedName>
        <fullName evidence="8">CheY-like superfamily</fullName>
    </recommendedName>
</protein>
<dbReference type="Gene3D" id="3.40.50.2300">
    <property type="match status" value="1"/>
</dbReference>
<evidence type="ECO:0000256" key="2">
    <source>
        <dbReference type="PROSITE-ProRule" id="PRU00169"/>
    </source>
</evidence>
<dbReference type="InterPro" id="IPR003594">
    <property type="entry name" value="HATPase_dom"/>
</dbReference>
<dbReference type="SUPFAM" id="SSF55781">
    <property type="entry name" value="GAF domain-like"/>
    <property type="match status" value="1"/>
</dbReference>
<dbReference type="EMBL" id="CAJVPA010000239">
    <property type="protein sequence ID" value="CAG8421364.1"/>
    <property type="molecule type" value="Genomic_DNA"/>
</dbReference>
<dbReference type="Proteomes" id="UP001152646">
    <property type="component" value="Unassembled WGS sequence"/>
</dbReference>
<feature type="compositionally biased region" description="Polar residues" evidence="3">
    <location>
        <begin position="272"/>
        <end position="285"/>
    </location>
</feature>
<dbReference type="PANTHER" id="PTHR43719:SF72">
    <property type="entry name" value="HISTIDINE KINASE_RESPONSE REGULATOR, PUTATIVE (AFU_ORTHOLOGUE AFUA_8G06140)-RELATED"/>
    <property type="match status" value="1"/>
</dbReference>